<keyword evidence="4" id="KW-0408">Iron</keyword>
<dbReference type="PANTHER" id="PTHR37164:SF1">
    <property type="entry name" value="BACTERIOHEMERYTHRIN"/>
    <property type="match status" value="1"/>
</dbReference>
<proteinExistence type="inferred from homology"/>
<dbReference type="SUPFAM" id="SSF47188">
    <property type="entry name" value="Hemerythrin-like"/>
    <property type="match status" value="1"/>
</dbReference>
<dbReference type="InterPro" id="IPR016131">
    <property type="entry name" value="Haemerythrin_Fe_BS"/>
</dbReference>
<dbReference type="NCBIfam" id="TIGR02481">
    <property type="entry name" value="hemeryth_dom"/>
    <property type="match status" value="1"/>
</dbReference>
<keyword evidence="3" id="KW-0479">Metal-binding</keyword>
<organism evidence="6 7">
    <name type="scientific">Seleniivibrio woodruffii</name>
    <dbReference type="NCBI Taxonomy" id="1078050"/>
    <lineage>
        <taxon>Bacteria</taxon>
        <taxon>Pseudomonadati</taxon>
        <taxon>Deferribacterota</taxon>
        <taxon>Deferribacteres</taxon>
        <taxon>Deferribacterales</taxon>
        <taxon>Geovibrionaceae</taxon>
        <taxon>Seleniivibrio</taxon>
    </lineage>
</organism>
<feature type="domain" description="Hemerythrin-like" evidence="5">
    <location>
        <begin position="12"/>
        <end position="127"/>
    </location>
</feature>
<dbReference type="InterPro" id="IPR012312">
    <property type="entry name" value="Hemerythrin-like"/>
</dbReference>
<dbReference type="Proteomes" id="UP000294614">
    <property type="component" value="Unassembled WGS sequence"/>
</dbReference>
<evidence type="ECO:0000256" key="1">
    <source>
        <dbReference type="ARBA" id="ARBA00010587"/>
    </source>
</evidence>
<evidence type="ECO:0000256" key="2">
    <source>
        <dbReference type="ARBA" id="ARBA00022621"/>
    </source>
</evidence>
<dbReference type="Gene3D" id="1.20.120.50">
    <property type="entry name" value="Hemerythrin-like"/>
    <property type="match status" value="1"/>
</dbReference>
<protein>
    <submittedName>
        <fullName evidence="6">Hemerythrin</fullName>
    </submittedName>
</protein>
<gene>
    <name evidence="6" type="ORF">C8D98_2342</name>
</gene>
<evidence type="ECO:0000256" key="4">
    <source>
        <dbReference type="ARBA" id="ARBA00023004"/>
    </source>
</evidence>
<keyword evidence="7" id="KW-1185">Reference proteome</keyword>
<name>A0A4R1K5E9_9BACT</name>
<dbReference type="PROSITE" id="PS00550">
    <property type="entry name" value="HEMERYTHRINS"/>
    <property type="match status" value="1"/>
</dbReference>
<evidence type="ECO:0000313" key="7">
    <source>
        <dbReference type="Proteomes" id="UP000294614"/>
    </source>
</evidence>
<dbReference type="AlphaFoldDB" id="A0A4R1K5E9"/>
<evidence type="ECO:0000259" key="5">
    <source>
        <dbReference type="Pfam" id="PF01814"/>
    </source>
</evidence>
<dbReference type="InterPro" id="IPR035938">
    <property type="entry name" value="Hemerythrin-like_sf"/>
</dbReference>
<dbReference type="GO" id="GO:0046872">
    <property type="term" value="F:metal ion binding"/>
    <property type="evidence" value="ECO:0007669"/>
    <property type="project" value="UniProtKB-KW"/>
</dbReference>
<dbReference type="Pfam" id="PF01814">
    <property type="entry name" value="Hemerythrin"/>
    <property type="match status" value="1"/>
</dbReference>
<comment type="caution">
    <text evidence="6">The sequence shown here is derived from an EMBL/GenBank/DDBJ whole genome shotgun (WGS) entry which is preliminary data.</text>
</comment>
<keyword evidence="2" id="KW-0813">Transport</keyword>
<keyword evidence="2" id="KW-0561">Oxygen transport</keyword>
<dbReference type="OrthoDB" id="9797092at2"/>
<dbReference type="RefSeq" id="WP_132874321.1">
    <property type="nucleotide sequence ID" value="NZ_JAJUHT010000006.1"/>
</dbReference>
<dbReference type="EMBL" id="SMGG01000006">
    <property type="protein sequence ID" value="TCK59408.1"/>
    <property type="molecule type" value="Genomic_DNA"/>
</dbReference>
<dbReference type="CDD" id="cd12107">
    <property type="entry name" value="Hemerythrin"/>
    <property type="match status" value="1"/>
</dbReference>
<dbReference type="InterPro" id="IPR050669">
    <property type="entry name" value="Hemerythrin"/>
</dbReference>
<dbReference type="GO" id="GO:0005344">
    <property type="term" value="F:oxygen carrier activity"/>
    <property type="evidence" value="ECO:0007669"/>
    <property type="project" value="UniProtKB-KW"/>
</dbReference>
<dbReference type="InterPro" id="IPR012827">
    <property type="entry name" value="Hemerythrin_metal-bd"/>
</dbReference>
<evidence type="ECO:0000256" key="3">
    <source>
        <dbReference type="ARBA" id="ARBA00022723"/>
    </source>
</evidence>
<comment type="similarity">
    <text evidence="1">Belongs to the hemerythrin family.</text>
</comment>
<accession>A0A4R1K5E9</accession>
<dbReference type="PANTHER" id="PTHR37164">
    <property type="entry name" value="BACTERIOHEMERYTHRIN"/>
    <property type="match status" value="1"/>
</dbReference>
<reference evidence="6 7" key="1">
    <citation type="submission" date="2019-03" db="EMBL/GenBank/DDBJ databases">
        <title>Genomic Encyclopedia of Type Strains, Phase IV (KMG-IV): sequencing the most valuable type-strain genomes for metagenomic binning, comparative biology and taxonomic classification.</title>
        <authorList>
            <person name="Goeker M."/>
        </authorList>
    </citation>
    <scope>NUCLEOTIDE SEQUENCE [LARGE SCALE GENOMIC DNA]</scope>
    <source>
        <strain evidence="6 7">DSM 24984</strain>
    </source>
</reference>
<sequence>MKADWNEALESGNETIDSQHRDLFNHINAYFDSLEKVYGHEITIKTLNYLLKYVRFHFGTEEELMKRYGYPDFSEHLTEHRKLVDELMNCYKSLISDGHSEEIVERLRVLLNEWLVAHIMGYDKKLAEFMKESGFNA</sequence>
<dbReference type="NCBIfam" id="NF033749">
    <property type="entry name" value="bact_hemeryth"/>
    <property type="match status" value="1"/>
</dbReference>
<evidence type="ECO:0000313" key="6">
    <source>
        <dbReference type="EMBL" id="TCK59408.1"/>
    </source>
</evidence>